<evidence type="ECO:0000313" key="4">
    <source>
        <dbReference type="Proteomes" id="UP000289323"/>
    </source>
</evidence>
<feature type="compositionally biased region" description="Basic residues" evidence="1">
    <location>
        <begin position="131"/>
        <end position="141"/>
    </location>
</feature>
<evidence type="ECO:0000313" key="3">
    <source>
        <dbReference type="EMBL" id="SPQ22875.1"/>
    </source>
</evidence>
<accession>A0A446BK46</accession>
<feature type="region of interest" description="Disordered" evidence="1">
    <location>
        <begin position="552"/>
        <end position="651"/>
    </location>
</feature>
<reference evidence="3 4" key="1">
    <citation type="submission" date="2018-04" db="EMBL/GenBank/DDBJ databases">
        <authorList>
            <person name="Huttner S."/>
            <person name="Dainat J."/>
        </authorList>
    </citation>
    <scope>NUCLEOTIDE SEQUENCE [LARGE SCALE GENOMIC DNA]</scope>
</reference>
<feature type="compositionally biased region" description="Basic residues" evidence="1">
    <location>
        <begin position="566"/>
        <end position="579"/>
    </location>
</feature>
<feature type="compositionally biased region" description="Polar residues" evidence="1">
    <location>
        <begin position="492"/>
        <end position="503"/>
    </location>
</feature>
<evidence type="ECO:0000259" key="2">
    <source>
        <dbReference type="Pfam" id="PF11001"/>
    </source>
</evidence>
<dbReference type="InterPro" id="IPR021264">
    <property type="entry name" value="AFUB_079030/YDR124W-like"/>
</dbReference>
<feature type="compositionally biased region" description="Low complexity" evidence="1">
    <location>
        <begin position="611"/>
        <end position="651"/>
    </location>
</feature>
<organism evidence="3 4">
    <name type="scientific">Thermothielavioides terrestris</name>
    <dbReference type="NCBI Taxonomy" id="2587410"/>
    <lineage>
        <taxon>Eukaryota</taxon>
        <taxon>Fungi</taxon>
        <taxon>Dikarya</taxon>
        <taxon>Ascomycota</taxon>
        <taxon>Pezizomycotina</taxon>
        <taxon>Sordariomycetes</taxon>
        <taxon>Sordariomycetidae</taxon>
        <taxon>Sordariales</taxon>
        <taxon>Chaetomiaceae</taxon>
        <taxon>Thermothielavioides</taxon>
    </lineage>
</organism>
<feature type="region of interest" description="Disordered" evidence="1">
    <location>
        <begin position="103"/>
        <end position="149"/>
    </location>
</feature>
<feature type="region of interest" description="Disordered" evidence="1">
    <location>
        <begin position="357"/>
        <end position="382"/>
    </location>
</feature>
<dbReference type="Proteomes" id="UP000289323">
    <property type="component" value="Unassembled WGS sequence"/>
</dbReference>
<feature type="region of interest" description="Disordered" evidence="1">
    <location>
        <begin position="492"/>
        <end position="523"/>
    </location>
</feature>
<name>A0A446BK46_9PEZI</name>
<dbReference type="InterPro" id="IPR047092">
    <property type="entry name" value="AFUB_07903/YDR124W-like_hel"/>
</dbReference>
<proteinExistence type="predicted"/>
<dbReference type="AlphaFoldDB" id="A0A446BK46"/>
<sequence length="651" mass="73838">MVTVNANDSGSYSRHWGTDRHILDHGQTDNALLESRCSPHMTVARALREQCNIHFESFFLAIHQGKGNFLCFSGPHTISEEDIRQIFRREKFLQFQNLASPRERLSRTHEDDDYQDTNDGRYVDDQWAPQPKRRKRTRRPGAARGNVDDDVAPIVVSSRRAIEIGDSEAVRQYYEQCFKCLQQTACKIIAKYIIKLIAPKKQANNPYTRGDATAPAWWPKPWGTGEKDKVRHVEPDHQWKKERIYLLTHIIKLVVDPEKQPPEMRRLGINVAKLETVAIESLSSFFEDPSKPKNEQKKYILKELFKLAKMEEKYLRNEIDGTTQVFVPADDMLMNYYFDEDDKEEDEGDIGELKAERARTDSLASSGPSPGNAMLASLPPPSTNALTAELQATSFLHNSAAVRNHQYGAPAMIPSDLAPEQYAFSNAAGGLATTMAGPTPPPLQPHTTAAALQLHQLLGSPLHHQHQQPHHDSANRRSPLFAAPTTEFSASPTTALYHNSPWETQSSPAQDTPSTTAASTPDAAPLYAYPSAHHQQQQPAPALPRPLAQPQLMALPHHPHPGSPSQHHHQQQQHQHQQHHQQQAYPAVFDGLPHHPLPHQPAYHHHHHQQQQHQQQQHQQQQHQQQQHAQRQPSHQQHQQQQQHTQQQGLF</sequence>
<evidence type="ECO:0000256" key="1">
    <source>
        <dbReference type="SAM" id="MobiDB-lite"/>
    </source>
</evidence>
<dbReference type="PANTHER" id="PTHR36102">
    <property type="entry name" value="CHROMOSOME 10, WHOLE GENOME SHOTGUN SEQUENCE"/>
    <property type="match status" value="1"/>
</dbReference>
<protein>
    <submittedName>
        <fullName evidence="3">80b69590-faf4-4af6-9435-3cff87243aee</fullName>
    </submittedName>
</protein>
<feature type="domain" description="Subtelomeric hrmA-associated cluster protein AFUB-079030/YDR124W-like helical bundle" evidence="2">
    <location>
        <begin position="163"/>
        <end position="310"/>
    </location>
</feature>
<dbReference type="Pfam" id="PF11001">
    <property type="entry name" value="AFUB_07903_YDR124W_hel"/>
    <property type="match status" value="1"/>
</dbReference>
<feature type="compositionally biased region" description="Low complexity" evidence="1">
    <location>
        <begin position="504"/>
        <end position="523"/>
    </location>
</feature>
<dbReference type="PANTHER" id="PTHR36102:SF1">
    <property type="entry name" value="YDR124W-LIKE HELICAL BUNDLE DOMAIN-CONTAINING PROTEIN"/>
    <property type="match status" value="1"/>
</dbReference>
<dbReference type="EMBL" id="OUUZ01000009">
    <property type="protein sequence ID" value="SPQ22875.1"/>
    <property type="molecule type" value="Genomic_DNA"/>
</dbReference>
<gene>
    <name evidence="3" type="ORF">TT172_LOCUS5294</name>
</gene>